<protein>
    <submittedName>
        <fullName evidence="4">Methyltransferase small</fullName>
    </submittedName>
</protein>
<dbReference type="Gene3D" id="3.40.50.150">
    <property type="entry name" value="Vaccinia Virus protein VP39"/>
    <property type="match status" value="1"/>
</dbReference>
<dbReference type="GO" id="GO:0032259">
    <property type="term" value="P:methylation"/>
    <property type="evidence" value="ECO:0007669"/>
    <property type="project" value="UniProtKB-KW"/>
</dbReference>
<evidence type="ECO:0000313" key="5">
    <source>
        <dbReference type="Proteomes" id="UP000679213"/>
    </source>
</evidence>
<evidence type="ECO:0000313" key="4">
    <source>
        <dbReference type="EMBL" id="CAB3289679.1"/>
    </source>
</evidence>
<dbReference type="PANTHER" id="PTHR47816:SF4">
    <property type="entry name" value="RIBOSOMAL RNA SMALL SUBUNIT METHYLTRANSFERASE C"/>
    <property type="match status" value="1"/>
</dbReference>
<keyword evidence="5" id="KW-1185">Reference proteome</keyword>
<gene>
    <name evidence="4" type="ORF">MLAUSG7_1367</name>
</gene>
<evidence type="ECO:0000259" key="3">
    <source>
        <dbReference type="Pfam" id="PF05175"/>
    </source>
</evidence>
<dbReference type="RefSeq" id="WP_214399682.1">
    <property type="nucleotide sequence ID" value="NZ_LR792632.1"/>
</dbReference>
<dbReference type="InterPro" id="IPR007848">
    <property type="entry name" value="Small_mtfrase_dom"/>
</dbReference>
<sequence>MHYFSECPTTKSEIKIIEDILRGKKLKFKTDSGVFSHSKVDKGTKILIENVEVNKDDNILDLGCGYGVIGISLADEVKSVTMVDINRRALKLAKENIKLNNLENHNIKVIYSDLYENIKNCKFDKIITNPPIRAGKEVLHRIVKEGKEMLKDRGELWVVIQTKQGAKSLAKFMEEVFGNVETVTIKGGYRVLKSVKNLK</sequence>
<proteinExistence type="predicted"/>
<dbReference type="GO" id="GO:0008757">
    <property type="term" value="F:S-adenosylmethionine-dependent methyltransferase activity"/>
    <property type="evidence" value="ECO:0007669"/>
    <property type="project" value="InterPro"/>
</dbReference>
<accession>A0A8D6SX74</accession>
<evidence type="ECO:0000256" key="2">
    <source>
        <dbReference type="ARBA" id="ARBA00022679"/>
    </source>
</evidence>
<organism evidence="4 5">
    <name type="scientific">Methanocaldococcus lauensis</name>
    <dbReference type="NCBI Taxonomy" id="2546128"/>
    <lineage>
        <taxon>Archaea</taxon>
        <taxon>Methanobacteriati</taxon>
        <taxon>Methanobacteriota</taxon>
        <taxon>Methanomada group</taxon>
        <taxon>Methanococci</taxon>
        <taxon>Methanococcales</taxon>
        <taxon>Methanocaldococcaceae</taxon>
        <taxon>Methanocaldococcus</taxon>
    </lineage>
</organism>
<dbReference type="InterPro" id="IPR029063">
    <property type="entry name" value="SAM-dependent_MTases_sf"/>
</dbReference>
<dbReference type="EMBL" id="LR792632">
    <property type="protein sequence ID" value="CAB3289679.1"/>
    <property type="molecule type" value="Genomic_DNA"/>
</dbReference>
<keyword evidence="1 4" id="KW-0489">Methyltransferase</keyword>
<dbReference type="SUPFAM" id="SSF53335">
    <property type="entry name" value="S-adenosyl-L-methionine-dependent methyltransferases"/>
    <property type="match status" value="1"/>
</dbReference>
<reference evidence="4 5" key="1">
    <citation type="submission" date="2020-04" db="EMBL/GenBank/DDBJ databases">
        <authorList>
            <consortium name="Genoscope - CEA"/>
            <person name="William W."/>
        </authorList>
    </citation>
    <scope>NUCLEOTIDE SEQUENCE [LARGE SCALE GENOMIC DNA]</scope>
    <source>
        <strain evidence="4 5">SG7</strain>
    </source>
</reference>
<name>A0A8D6SX74_9EURY</name>
<dbReference type="PANTHER" id="PTHR47816">
    <property type="entry name" value="RIBOSOMAL RNA SMALL SUBUNIT METHYLTRANSFERASE C"/>
    <property type="match status" value="1"/>
</dbReference>
<dbReference type="Pfam" id="PF05175">
    <property type="entry name" value="MTS"/>
    <property type="match status" value="1"/>
</dbReference>
<dbReference type="Proteomes" id="UP000679213">
    <property type="component" value="Chromosome I"/>
</dbReference>
<dbReference type="KEGG" id="mesg:MLAUSG7_1367"/>
<evidence type="ECO:0000256" key="1">
    <source>
        <dbReference type="ARBA" id="ARBA00022603"/>
    </source>
</evidence>
<dbReference type="AlphaFoldDB" id="A0A8D6SX74"/>
<dbReference type="CDD" id="cd02440">
    <property type="entry name" value="AdoMet_MTases"/>
    <property type="match status" value="1"/>
</dbReference>
<feature type="domain" description="Methyltransferase small" evidence="3">
    <location>
        <begin position="26"/>
        <end position="193"/>
    </location>
</feature>
<dbReference type="GeneID" id="65884153"/>
<dbReference type="InterPro" id="IPR046977">
    <property type="entry name" value="RsmC/RlmG"/>
</dbReference>
<keyword evidence="2 4" id="KW-0808">Transferase</keyword>